<organism evidence="3 4">
    <name type="scientific">Alkanindiges hydrocarboniclasticus</name>
    <dbReference type="NCBI Taxonomy" id="1907941"/>
    <lineage>
        <taxon>Bacteria</taxon>
        <taxon>Pseudomonadati</taxon>
        <taxon>Pseudomonadota</taxon>
        <taxon>Gammaproteobacteria</taxon>
        <taxon>Moraxellales</taxon>
        <taxon>Moraxellaceae</taxon>
        <taxon>Alkanindiges</taxon>
    </lineage>
</organism>
<accession>A0A1S8CU38</accession>
<keyword evidence="3" id="KW-0808">Transferase</keyword>
<feature type="transmembrane region" description="Helical" evidence="1">
    <location>
        <begin position="132"/>
        <end position="156"/>
    </location>
</feature>
<feature type="transmembrane region" description="Helical" evidence="1">
    <location>
        <begin position="215"/>
        <end position="237"/>
    </location>
</feature>
<protein>
    <submittedName>
        <fullName evidence="3">Acyltransferase</fullName>
    </submittedName>
</protein>
<dbReference type="PANTHER" id="PTHR23028">
    <property type="entry name" value="ACETYLTRANSFERASE"/>
    <property type="match status" value="1"/>
</dbReference>
<feature type="transmembrane region" description="Helical" evidence="1">
    <location>
        <begin position="273"/>
        <end position="290"/>
    </location>
</feature>
<feature type="transmembrane region" description="Helical" evidence="1">
    <location>
        <begin position="326"/>
        <end position="346"/>
    </location>
</feature>
<keyword evidence="1" id="KW-1133">Transmembrane helix</keyword>
<keyword evidence="1" id="KW-0472">Membrane</keyword>
<sequence length="389" mass="43139">MDESNNTLLQRNARIDVLRGISIVLVLLHHFNIPYKLHDTLLSVDIGGQSLITAIARNGNYGVTMFFVISGFLITSHSLGRWHSLNHLNVRTFYWSRVARIVPCLLLLLLIVNSLGLLGLKPFINQAPEGMVVSTAITNLAALTFWMNQLIIQYGWVNYALGVLWSLSVEEVFYLVFPLACLSLKTSRQFALFLGFFMLAAPVYRWLHFGEDSGAYLYGYLASFDGIAIGCATALLANRINLDFFQRRMVQALTIAGMTLFYLYAPIKETSTLGITLMACGTAILILGGLQAKTSLPAQAVIQSDVLKRGLIKTTISTLGRYSYELYLFHLVILGLIKVAVPPATAIGNQKLLLLLVFLAGTVILALVIARFYSTPLNKWLRQKTKASQ</sequence>
<reference evidence="3 4" key="1">
    <citation type="submission" date="2016-10" db="EMBL/GenBank/DDBJ databases">
        <title>Draft Genome sequence of Alkanindiges sp. strain H1.</title>
        <authorList>
            <person name="Subhash Y."/>
            <person name="Lee S."/>
        </authorList>
    </citation>
    <scope>NUCLEOTIDE SEQUENCE [LARGE SCALE GENOMIC DNA]</scope>
    <source>
        <strain evidence="3 4">H1</strain>
    </source>
</reference>
<dbReference type="Proteomes" id="UP000192132">
    <property type="component" value="Unassembled WGS sequence"/>
</dbReference>
<evidence type="ECO:0000259" key="2">
    <source>
        <dbReference type="Pfam" id="PF01757"/>
    </source>
</evidence>
<dbReference type="PANTHER" id="PTHR23028:SF53">
    <property type="entry name" value="ACYL_TRANSF_3 DOMAIN-CONTAINING PROTEIN"/>
    <property type="match status" value="1"/>
</dbReference>
<feature type="transmembrane region" description="Helical" evidence="1">
    <location>
        <begin position="100"/>
        <end position="120"/>
    </location>
</feature>
<proteinExistence type="predicted"/>
<dbReference type="Pfam" id="PF01757">
    <property type="entry name" value="Acyl_transf_3"/>
    <property type="match status" value="1"/>
</dbReference>
<gene>
    <name evidence="3" type="ORF">BKE30_11480</name>
</gene>
<feature type="transmembrane region" description="Helical" evidence="1">
    <location>
        <begin position="61"/>
        <end position="80"/>
    </location>
</feature>
<dbReference type="InterPro" id="IPR050879">
    <property type="entry name" value="Acyltransferase_3"/>
</dbReference>
<name>A0A1S8CU38_9GAMM</name>
<feature type="transmembrane region" description="Helical" evidence="1">
    <location>
        <begin position="190"/>
        <end position="209"/>
    </location>
</feature>
<keyword evidence="4" id="KW-1185">Reference proteome</keyword>
<dbReference type="GO" id="GO:0016747">
    <property type="term" value="F:acyltransferase activity, transferring groups other than amino-acyl groups"/>
    <property type="evidence" value="ECO:0007669"/>
    <property type="project" value="InterPro"/>
</dbReference>
<comment type="caution">
    <text evidence="3">The sequence shown here is derived from an EMBL/GenBank/DDBJ whole genome shotgun (WGS) entry which is preliminary data.</text>
</comment>
<evidence type="ECO:0000256" key="1">
    <source>
        <dbReference type="SAM" id="Phobius"/>
    </source>
</evidence>
<dbReference type="EMBL" id="MLCN01000029">
    <property type="protein sequence ID" value="ONG38780.1"/>
    <property type="molecule type" value="Genomic_DNA"/>
</dbReference>
<dbReference type="GO" id="GO:0016020">
    <property type="term" value="C:membrane"/>
    <property type="evidence" value="ECO:0007669"/>
    <property type="project" value="TreeGrafter"/>
</dbReference>
<dbReference type="InterPro" id="IPR002656">
    <property type="entry name" value="Acyl_transf_3_dom"/>
</dbReference>
<evidence type="ECO:0000313" key="4">
    <source>
        <dbReference type="Proteomes" id="UP000192132"/>
    </source>
</evidence>
<keyword evidence="3" id="KW-0012">Acyltransferase</keyword>
<keyword evidence="1" id="KW-0812">Transmembrane</keyword>
<feature type="domain" description="Acyltransferase 3" evidence="2">
    <location>
        <begin position="13"/>
        <end position="371"/>
    </location>
</feature>
<feature type="transmembrane region" description="Helical" evidence="1">
    <location>
        <begin position="249"/>
        <end position="267"/>
    </location>
</feature>
<feature type="transmembrane region" description="Helical" evidence="1">
    <location>
        <begin position="162"/>
        <end position="183"/>
    </location>
</feature>
<dbReference type="RefSeq" id="WP_076878743.1">
    <property type="nucleotide sequence ID" value="NZ_MLCN01000029.1"/>
</dbReference>
<dbReference type="OrthoDB" id="9767863at2"/>
<dbReference type="STRING" id="1907941.BKE30_11480"/>
<feature type="transmembrane region" description="Helical" evidence="1">
    <location>
        <begin position="352"/>
        <end position="374"/>
    </location>
</feature>
<dbReference type="AlphaFoldDB" id="A0A1S8CU38"/>
<evidence type="ECO:0000313" key="3">
    <source>
        <dbReference type="EMBL" id="ONG38780.1"/>
    </source>
</evidence>
<dbReference type="GO" id="GO:0009103">
    <property type="term" value="P:lipopolysaccharide biosynthetic process"/>
    <property type="evidence" value="ECO:0007669"/>
    <property type="project" value="TreeGrafter"/>
</dbReference>